<dbReference type="EMBL" id="MKVH01000014">
    <property type="protein sequence ID" value="OJX58827.1"/>
    <property type="molecule type" value="Genomic_DNA"/>
</dbReference>
<protein>
    <submittedName>
        <fullName evidence="1">Uncharacterized protein</fullName>
    </submittedName>
</protein>
<reference evidence="1 2" key="1">
    <citation type="submission" date="2016-09" db="EMBL/GenBank/DDBJ databases">
        <title>Genome-resolved meta-omics ties microbial dynamics to process performance in biotechnology for thiocyanate degradation.</title>
        <authorList>
            <person name="Kantor R.S."/>
            <person name="Huddy R.J."/>
            <person name="Iyer R."/>
            <person name="Thomas B.C."/>
            <person name="Brown C.T."/>
            <person name="Anantharaman K."/>
            <person name="Tringe S."/>
            <person name="Hettich R.L."/>
            <person name="Harrison S.T."/>
            <person name="Banfield J.F."/>
        </authorList>
    </citation>
    <scope>NUCLEOTIDE SEQUENCE [LARGE SCALE GENOMIC DNA]</scope>
    <source>
        <strain evidence="1">59-99</strain>
    </source>
</reference>
<proteinExistence type="predicted"/>
<organism evidence="1 2">
    <name type="scientific">Candidatus Kapaibacterium thiocyanatum</name>
    <dbReference type="NCBI Taxonomy" id="1895771"/>
    <lineage>
        <taxon>Bacteria</taxon>
        <taxon>Pseudomonadati</taxon>
        <taxon>Candidatus Kapaibacteriota</taxon>
        <taxon>Candidatus Kapaibacteriia</taxon>
        <taxon>Candidatus Kapaibacteriales</taxon>
        <taxon>Candidatus Kapaibacteriaceae</taxon>
        <taxon>Candidatus Kapaibacterium</taxon>
    </lineage>
</organism>
<dbReference type="AlphaFoldDB" id="A0A1M3L1K4"/>
<evidence type="ECO:0000313" key="1">
    <source>
        <dbReference type="EMBL" id="OJX58827.1"/>
    </source>
</evidence>
<sequence>MSTRWCYGIVVLIGLLVSACGGTHGHVGQYWVPGTTDEIYDTLHDIAADSASGVSLVDNEDYGLKPYLRVTILTPGYSIKGVTLRVSTPLERDGARGCLVSIVDVRRKDGVNCHSGDCAAKEVEEGKKAAEAFLMGPLRRSFRVDLID</sequence>
<dbReference type="Proteomes" id="UP000184233">
    <property type="component" value="Unassembled WGS sequence"/>
</dbReference>
<accession>A0A1M3L1K4</accession>
<gene>
    <name evidence="1" type="ORF">BGO89_03445</name>
</gene>
<name>A0A1M3L1K4_9BACT</name>
<evidence type="ECO:0000313" key="2">
    <source>
        <dbReference type="Proteomes" id="UP000184233"/>
    </source>
</evidence>
<dbReference type="STRING" id="1895771.BGO89_03445"/>
<comment type="caution">
    <text evidence="1">The sequence shown here is derived from an EMBL/GenBank/DDBJ whole genome shotgun (WGS) entry which is preliminary data.</text>
</comment>
<dbReference type="PROSITE" id="PS51257">
    <property type="entry name" value="PROKAR_LIPOPROTEIN"/>
    <property type="match status" value="1"/>
</dbReference>